<feature type="region of interest" description="Disordered" evidence="1">
    <location>
        <begin position="79"/>
        <end position="106"/>
    </location>
</feature>
<dbReference type="InterPro" id="IPR035240">
    <property type="entry name" value="SprT_Zn_ribbon"/>
</dbReference>
<dbReference type="AlphaFoldDB" id="A0AAN6MFZ1"/>
<dbReference type="GO" id="GO:0006950">
    <property type="term" value="P:response to stress"/>
    <property type="evidence" value="ECO:0007669"/>
    <property type="project" value="UniProtKB-ARBA"/>
</dbReference>
<sequence length="635" mass="70361">MTRTAKPSTIWSDDGDEFPDLDALISRKKTTTQVQARKDAQTPRPKPAPCQMVDGLAAPATVRRRKLGPLTDNLLLRAWKPDSEAEEGEENRPLFQEEEVTRPRRARIELRTRTVKPAVIVPSSPAGQDETYVSAREEVTVIEEASIFDDTFHSCGSEGSEFDIHEDDEEDEDFVAEYIPRAPATKPQARPQVNKRAGCVNRKTAPSNPPEEEDDEDDEPRLPARRRPAARKAAQDAAEEKAKDLADTLSQLRLDEPKQKPSRTRKAKPSKPEATPPSTPPKSRPGLVSPKKLSRIPVTPHRPNSDMFWSQEFVDDWNDEHSPRKQLFPDAAAARQKSPLKDSPEKKPTKGAAAAKTASDREAKKAFEQTKHALASSFLHELDTTITSGQLATLSASTGGIRLVWTNKLNTTAGRANWKRETIRPRDPTSTVTIKHHASIELAEKVITTAPRLLNVLAHEFCHLATFMLDGVTTNPHGREFKAWAARCSAAFGDSQGIEVTTKHTYDIDFRYAWECDECGVLYKRHSKSIDPSRHRCGRCKGGLRQVKPVPRKGKGDAGEGGDEKGKGKGVSEYQMFVKEQMRVVKGENPGSPQKEIMRIVAGRWAERKAAAAAGKGDVKEDVDEVADGLEELAL</sequence>
<keyword evidence="4" id="KW-1185">Reference proteome</keyword>
<organism evidence="3 4">
    <name type="scientific">Staphylotrichum tortipilum</name>
    <dbReference type="NCBI Taxonomy" id="2831512"/>
    <lineage>
        <taxon>Eukaryota</taxon>
        <taxon>Fungi</taxon>
        <taxon>Dikarya</taxon>
        <taxon>Ascomycota</taxon>
        <taxon>Pezizomycotina</taxon>
        <taxon>Sordariomycetes</taxon>
        <taxon>Sordariomycetidae</taxon>
        <taxon>Sordariales</taxon>
        <taxon>Chaetomiaceae</taxon>
        <taxon>Staphylotrichum</taxon>
    </lineage>
</organism>
<feature type="compositionally biased region" description="Acidic residues" evidence="1">
    <location>
        <begin position="210"/>
        <end position="219"/>
    </location>
</feature>
<dbReference type="EMBL" id="MU855778">
    <property type="protein sequence ID" value="KAK3899489.1"/>
    <property type="molecule type" value="Genomic_DNA"/>
</dbReference>
<feature type="compositionally biased region" description="Acidic residues" evidence="1">
    <location>
        <begin position="160"/>
        <end position="175"/>
    </location>
</feature>
<feature type="compositionally biased region" description="Pro residues" evidence="1">
    <location>
        <begin position="274"/>
        <end position="283"/>
    </location>
</feature>
<feature type="domain" description="SprT-like" evidence="2">
    <location>
        <begin position="380"/>
        <end position="547"/>
    </location>
</feature>
<dbReference type="CDD" id="cd00084">
    <property type="entry name" value="HMG-box_SF"/>
    <property type="match status" value="1"/>
</dbReference>
<dbReference type="SUPFAM" id="SSF47095">
    <property type="entry name" value="HMG-box"/>
    <property type="match status" value="1"/>
</dbReference>
<evidence type="ECO:0000313" key="3">
    <source>
        <dbReference type="EMBL" id="KAK3899489.1"/>
    </source>
</evidence>
<evidence type="ECO:0000313" key="4">
    <source>
        <dbReference type="Proteomes" id="UP001303889"/>
    </source>
</evidence>
<reference evidence="3" key="1">
    <citation type="journal article" date="2023" name="Mol. Phylogenet. Evol.">
        <title>Genome-scale phylogeny and comparative genomics of the fungal order Sordariales.</title>
        <authorList>
            <person name="Hensen N."/>
            <person name="Bonometti L."/>
            <person name="Westerberg I."/>
            <person name="Brannstrom I.O."/>
            <person name="Guillou S."/>
            <person name="Cros-Aarteil S."/>
            <person name="Calhoun S."/>
            <person name="Haridas S."/>
            <person name="Kuo A."/>
            <person name="Mondo S."/>
            <person name="Pangilinan J."/>
            <person name="Riley R."/>
            <person name="LaButti K."/>
            <person name="Andreopoulos B."/>
            <person name="Lipzen A."/>
            <person name="Chen C."/>
            <person name="Yan M."/>
            <person name="Daum C."/>
            <person name="Ng V."/>
            <person name="Clum A."/>
            <person name="Steindorff A."/>
            <person name="Ohm R.A."/>
            <person name="Martin F."/>
            <person name="Silar P."/>
            <person name="Natvig D.O."/>
            <person name="Lalanne C."/>
            <person name="Gautier V."/>
            <person name="Ament-Velasquez S.L."/>
            <person name="Kruys A."/>
            <person name="Hutchinson M.I."/>
            <person name="Powell A.J."/>
            <person name="Barry K."/>
            <person name="Miller A.N."/>
            <person name="Grigoriev I.V."/>
            <person name="Debuchy R."/>
            <person name="Gladieux P."/>
            <person name="Hiltunen Thoren M."/>
            <person name="Johannesson H."/>
        </authorList>
    </citation>
    <scope>NUCLEOTIDE SEQUENCE</scope>
    <source>
        <strain evidence="3">CBS 103.79</strain>
    </source>
</reference>
<feature type="region of interest" description="Disordered" evidence="1">
    <location>
        <begin position="330"/>
        <end position="360"/>
    </location>
</feature>
<dbReference type="InterPro" id="IPR036910">
    <property type="entry name" value="HMG_box_dom_sf"/>
</dbReference>
<feature type="compositionally biased region" description="Basic residues" evidence="1">
    <location>
        <begin position="260"/>
        <end position="269"/>
    </location>
</feature>
<dbReference type="Pfam" id="PF10263">
    <property type="entry name" value="SprT-like"/>
    <property type="match status" value="1"/>
</dbReference>
<dbReference type="Pfam" id="PF17283">
    <property type="entry name" value="Zn_ribbon_SprT"/>
    <property type="match status" value="1"/>
</dbReference>
<comment type="caution">
    <text evidence="3">The sequence shown here is derived from an EMBL/GenBank/DDBJ whole genome shotgun (WGS) entry which is preliminary data.</text>
</comment>
<dbReference type="Proteomes" id="UP001303889">
    <property type="component" value="Unassembled WGS sequence"/>
</dbReference>
<dbReference type="SMART" id="SM00731">
    <property type="entry name" value="SprT"/>
    <property type="match status" value="1"/>
</dbReference>
<evidence type="ECO:0000256" key="1">
    <source>
        <dbReference type="SAM" id="MobiDB-lite"/>
    </source>
</evidence>
<dbReference type="PANTHER" id="PTHR23099">
    <property type="entry name" value="TRANSCRIPTIONAL REGULATOR"/>
    <property type="match status" value="1"/>
</dbReference>
<feature type="region of interest" description="Disordered" evidence="1">
    <location>
        <begin position="25"/>
        <end position="52"/>
    </location>
</feature>
<protein>
    <submittedName>
        <fullName evidence="3">SprT-like family-domain-containing protein</fullName>
    </submittedName>
</protein>
<evidence type="ECO:0000259" key="2">
    <source>
        <dbReference type="SMART" id="SM00731"/>
    </source>
</evidence>
<feature type="compositionally biased region" description="Basic and acidic residues" evidence="1">
    <location>
        <begin position="339"/>
        <end position="348"/>
    </location>
</feature>
<name>A0AAN6MFZ1_9PEZI</name>
<dbReference type="InterPro" id="IPR006640">
    <property type="entry name" value="SprT-like_domain"/>
</dbReference>
<dbReference type="Gene3D" id="1.10.30.10">
    <property type="entry name" value="High mobility group box domain"/>
    <property type="match status" value="1"/>
</dbReference>
<reference evidence="3" key="2">
    <citation type="submission" date="2023-05" db="EMBL/GenBank/DDBJ databases">
        <authorList>
            <consortium name="Lawrence Berkeley National Laboratory"/>
            <person name="Steindorff A."/>
            <person name="Hensen N."/>
            <person name="Bonometti L."/>
            <person name="Westerberg I."/>
            <person name="Brannstrom I.O."/>
            <person name="Guillou S."/>
            <person name="Cros-Aarteil S."/>
            <person name="Calhoun S."/>
            <person name="Haridas S."/>
            <person name="Kuo A."/>
            <person name="Mondo S."/>
            <person name="Pangilinan J."/>
            <person name="Riley R."/>
            <person name="Labutti K."/>
            <person name="Andreopoulos B."/>
            <person name="Lipzen A."/>
            <person name="Chen C."/>
            <person name="Yanf M."/>
            <person name="Daum C."/>
            <person name="Ng V."/>
            <person name="Clum A."/>
            <person name="Ohm R."/>
            <person name="Martin F."/>
            <person name="Silar P."/>
            <person name="Natvig D."/>
            <person name="Lalanne C."/>
            <person name="Gautier V."/>
            <person name="Ament-Velasquez S.L."/>
            <person name="Kruys A."/>
            <person name="Hutchinson M.I."/>
            <person name="Powell A.J."/>
            <person name="Barry K."/>
            <person name="Miller A.N."/>
            <person name="Grigoriev I.V."/>
            <person name="Debuchy R."/>
            <person name="Gladieux P."/>
            <person name="Thoren M.H."/>
            <person name="Johannesson H."/>
        </authorList>
    </citation>
    <scope>NUCLEOTIDE SEQUENCE</scope>
    <source>
        <strain evidence="3">CBS 103.79</strain>
    </source>
</reference>
<feature type="region of interest" description="Disordered" evidence="1">
    <location>
        <begin position="152"/>
        <end position="306"/>
    </location>
</feature>
<accession>A0AAN6MFZ1</accession>
<dbReference type="GO" id="GO:0005634">
    <property type="term" value="C:nucleus"/>
    <property type="evidence" value="ECO:0007669"/>
    <property type="project" value="TreeGrafter"/>
</dbReference>
<feature type="compositionally biased region" description="Basic and acidic residues" evidence="1">
    <location>
        <begin position="554"/>
        <end position="567"/>
    </location>
</feature>
<feature type="region of interest" description="Disordered" evidence="1">
    <location>
        <begin position="548"/>
        <end position="570"/>
    </location>
</feature>
<proteinExistence type="predicted"/>
<dbReference type="PANTHER" id="PTHR23099:SF0">
    <property type="entry name" value="GERM CELL NUCLEAR ACIDIC PROTEIN"/>
    <property type="match status" value="1"/>
</dbReference>
<gene>
    <name evidence="3" type="ORF">C8A05DRAFT_36891</name>
</gene>